<dbReference type="Proteomes" id="UP000245252">
    <property type="component" value="Unassembled WGS sequence"/>
</dbReference>
<protein>
    <submittedName>
        <fullName evidence="1">Uncharacterized protein</fullName>
    </submittedName>
</protein>
<proteinExistence type="predicted"/>
<sequence length="300" mass="31384">MASPQFSRSIADQLGLKPSGQFGYEAISRLLLILENRFKPLELAAGSSEQVAEDLRTFVLGRVNDILLPAIQKVFTLTERGFLVARSASPATLGNGNVLTLLINDPAERDLFTPAPFVALTRAATPDDYAIARTIAYDRDHGEYLCEVVAFVGEAGPHSDWVIGALAGSTIAGLTVLGDVIAARAAAVAAAAVAVPAASTATTKAAEAAASAQTAAQIAAYFEQLEDVDLQEVANAITEAQQSLTEVQEQIDTFLSGGVPAASVTESATRVFVTPAQRTEIGQLRADLTTMDGNFNGGTF</sequence>
<dbReference type="AlphaFoldDB" id="A0A2U2DSS6"/>
<comment type="caution">
    <text evidence="1">The sequence shown here is derived from an EMBL/GenBank/DDBJ whole genome shotgun (WGS) entry which is preliminary data.</text>
</comment>
<accession>A0A2U2DSS6</accession>
<dbReference type="OrthoDB" id="9810174at2"/>
<gene>
    <name evidence="1" type="ORF">DEM27_08160</name>
</gene>
<keyword evidence="2" id="KW-1185">Reference proteome</keyword>
<evidence type="ECO:0000313" key="1">
    <source>
        <dbReference type="EMBL" id="PWE56364.1"/>
    </source>
</evidence>
<dbReference type="EMBL" id="QFBC01000003">
    <property type="protein sequence ID" value="PWE56364.1"/>
    <property type="molecule type" value="Genomic_DNA"/>
</dbReference>
<dbReference type="RefSeq" id="WP_109457741.1">
    <property type="nucleotide sequence ID" value="NZ_QFBC01000003.1"/>
</dbReference>
<reference evidence="1 2" key="1">
    <citation type="submission" date="2018-05" db="EMBL/GenBank/DDBJ databases">
        <title>The draft genome of strain NS-104.</title>
        <authorList>
            <person name="Hang P."/>
            <person name="Jiang J."/>
        </authorList>
    </citation>
    <scope>NUCLEOTIDE SEQUENCE [LARGE SCALE GENOMIC DNA]</scope>
    <source>
        <strain evidence="1 2">NS-104</strain>
    </source>
</reference>
<evidence type="ECO:0000313" key="2">
    <source>
        <dbReference type="Proteomes" id="UP000245252"/>
    </source>
</evidence>
<name>A0A2U2DSS6_9HYPH</name>
<organism evidence="1 2">
    <name type="scientific">Metarhizobium album</name>
    <dbReference type="NCBI Taxonomy" id="2182425"/>
    <lineage>
        <taxon>Bacteria</taxon>
        <taxon>Pseudomonadati</taxon>
        <taxon>Pseudomonadota</taxon>
        <taxon>Alphaproteobacteria</taxon>
        <taxon>Hyphomicrobiales</taxon>
        <taxon>Rhizobiaceae</taxon>
        <taxon>Metarhizobium</taxon>
    </lineage>
</organism>